<dbReference type="RefSeq" id="WP_133870041.1">
    <property type="nucleotide sequence ID" value="NZ_SOAU01000001.1"/>
</dbReference>
<dbReference type="InterPro" id="IPR009597">
    <property type="entry name" value="DUF1206"/>
</dbReference>
<keyword evidence="2" id="KW-0812">Transmembrane</keyword>
<name>A0A4R7I3F4_9ACTN</name>
<evidence type="ECO:0000259" key="3">
    <source>
        <dbReference type="Pfam" id="PF06724"/>
    </source>
</evidence>
<accession>A0A4R7I3F4</accession>
<feature type="transmembrane region" description="Helical" evidence="2">
    <location>
        <begin position="129"/>
        <end position="150"/>
    </location>
</feature>
<dbReference type="Pfam" id="PF06724">
    <property type="entry name" value="DUF1206"/>
    <property type="match status" value="3"/>
</dbReference>
<comment type="caution">
    <text evidence="4">The sequence shown here is derived from an EMBL/GenBank/DDBJ whole genome shotgun (WGS) entry which is preliminary data.</text>
</comment>
<gene>
    <name evidence="4" type="ORF">BDK89_3387</name>
</gene>
<keyword evidence="5" id="KW-1185">Reference proteome</keyword>
<feature type="transmembrane region" description="Helical" evidence="2">
    <location>
        <begin position="41"/>
        <end position="62"/>
    </location>
</feature>
<evidence type="ECO:0000256" key="2">
    <source>
        <dbReference type="SAM" id="Phobius"/>
    </source>
</evidence>
<feature type="transmembrane region" description="Helical" evidence="2">
    <location>
        <begin position="183"/>
        <end position="201"/>
    </location>
</feature>
<feature type="region of interest" description="Disordered" evidence="1">
    <location>
        <begin position="1"/>
        <end position="24"/>
    </location>
</feature>
<sequence>MSIETSTDSDRSFDGPDDDVGSDAAEDFVQRHPGVVKLARVGWAAKGVVYVLTGLLAFTIAADGGNSDQSGGSSGQADPSGAVATIAQQPFGQLILWVVAAGLFLYAAWRIVTVLLPADVDGHSVLRRIGYSVSAATYILLGITAVSLAAKPGSSGSGDGGRSQDSQVTKVTQSVMEWPAGRWLVGLGGLVVIGIAIYFGYKAYSASFEKEIEHRRIGPFSWHAVRIMGRVGWVGRSAMMALIGVFVTRAAINFDPDEARGLDDSLRRVADDTLGMVLVLVVALGLTLYGAFCVITSPARKVVATDEDTVAS</sequence>
<dbReference type="OrthoDB" id="4552598at2"/>
<dbReference type="AlphaFoldDB" id="A0A4R7I3F4"/>
<reference evidence="4 5" key="1">
    <citation type="submission" date="2019-03" db="EMBL/GenBank/DDBJ databases">
        <title>Sequencing the genomes of 1000 actinobacteria strains.</title>
        <authorList>
            <person name="Klenk H.-P."/>
        </authorList>
    </citation>
    <scope>NUCLEOTIDE SEQUENCE [LARGE SCALE GENOMIC DNA]</scope>
    <source>
        <strain evidence="4 5">DSM 18936</strain>
    </source>
</reference>
<dbReference type="Proteomes" id="UP000294558">
    <property type="component" value="Unassembled WGS sequence"/>
</dbReference>
<feature type="domain" description="DUF1206" evidence="3">
    <location>
        <begin position="129"/>
        <end position="205"/>
    </location>
</feature>
<feature type="transmembrane region" description="Helical" evidence="2">
    <location>
        <begin position="94"/>
        <end position="117"/>
    </location>
</feature>
<evidence type="ECO:0000313" key="4">
    <source>
        <dbReference type="EMBL" id="TDT17774.1"/>
    </source>
</evidence>
<feature type="domain" description="DUF1206" evidence="3">
    <location>
        <begin position="231"/>
        <end position="295"/>
    </location>
</feature>
<feature type="compositionally biased region" description="Acidic residues" evidence="1">
    <location>
        <begin position="15"/>
        <end position="24"/>
    </location>
</feature>
<proteinExistence type="predicted"/>
<feature type="transmembrane region" description="Helical" evidence="2">
    <location>
        <begin position="274"/>
        <end position="295"/>
    </location>
</feature>
<dbReference type="EMBL" id="SOAU01000001">
    <property type="protein sequence ID" value="TDT17774.1"/>
    <property type="molecule type" value="Genomic_DNA"/>
</dbReference>
<evidence type="ECO:0000256" key="1">
    <source>
        <dbReference type="SAM" id="MobiDB-lite"/>
    </source>
</evidence>
<keyword evidence="2" id="KW-1133">Transmembrane helix</keyword>
<organism evidence="4 5">
    <name type="scientific">Ilumatobacter fluminis</name>
    <dbReference type="NCBI Taxonomy" id="467091"/>
    <lineage>
        <taxon>Bacteria</taxon>
        <taxon>Bacillati</taxon>
        <taxon>Actinomycetota</taxon>
        <taxon>Acidimicrobiia</taxon>
        <taxon>Acidimicrobiales</taxon>
        <taxon>Ilumatobacteraceae</taxon>
        <taxon>Ilumatobacter</taxon>
    </lineage>
</organism>
<evidence type="ECO:0000313" key="5">
    <source>
        <dbReference type="Proteomes" id="UP000294558"/>
    </source>
</evidence>
<feature type="transmembrane region" description="Helical" evidence="2">
    <location>
        <begin position="233"/>
        <end position="254"/>
    </location>
</feature>
<protein>
    <submittedName>
        <fullName evidence="4">Uncharacterized protein DUF1206</fullName>
    </submittedName>
</protein>
<feature type="domain" description="DUF1206" evidence="3">
    <location>
        <begin position="41"/>
        <end position="112"/>
    </location>
</feature>
<keyword evidence="2" id="KW-0472">Membrane</keyword>